<feature type="transmembrane region" description="Helical" evidence="7">
    <location>
        <begin position="67"/>
        <end position="90"/>
    </location>
</feature>
<keyword evidence="4 7" id="KW-0812">Transmembrane</keyword>
<dbReference type="InterPro" id="IPR011014">
    <property type="entry name" value="MscS_channel_TM-2"/>
</dbReference>
<dbReference type="Proteomes" id="UP001597394">
    <property type="component" value="Unassembled WGS sequence"/>
</dbReference>
<dbReference type="PANTHER" id="PTHR30347">
    <property type="entry name" value="POTASSIUM CHANNEL RELATED"/>
    <property type="match status" value="1"/>
</dbReference>
<dbReference type="EMBL" id="JBHULG010000002">
    <property type="protein sequence ID" value="MFD2545184.1"/>
    <property type="molecule type" value="Genomic_DNA"/>
</dbReference>
<dbReference type="InterPro" id="IPR049142">
    <property type="entry name" value="MS_channel_1st"/>
</dbReference>
<evidence type="ECO:0000259" key="8">
    <source>
        <dbReference type="Pfam" id="PF00924"/>
    </source>
</evidence>
<dbReference type="Pfam" id="PF21082">
    <property type="entry name" value="MS_channel_3rd"/>
    <property type="match status" value="1"/>
</dbReference>
<dbReference type="RefSeq" id="WP_255929001.1">
    <property type="nucleotide sequence ID" value="NZ_JANFQP010000002.1"/>
</dbReference>
<dbReference type="SUPFAM" id="SSF50182">
    <property type="entry name" value="Sm-like ribonucleoproteins"/>
    <property type="match status" value="1"/>
</dbReference>
<feature type="domain" description="Mechanosensitive ion channel MscS C-terminal" evidence="9">
    <location>
        <begin position="183"/>
        <end position="265"/>
    </location>
</feature>
<dbReference type="InterPro" id="IPR049278">
    <property type="entry name" value="MS_channel_C"/>
</dbReference>
<evidence type="ECO:0000259" key="10">
    <source>
        <dbReference type="Pfam" id="PF21088"/>
    </source>
</evidence>
<feature type="transmembrane region" description="Helical" evidence="7">
    <location>
        <begin position="24"/>
        <end position="46"/>
    </location>
</feature>
<dbReference type="Gene3D" id="2.30.30.60">
    <property type="match status" value="1"/>
</dbReference>
<comment type="caution">
    <text evidence="11">The sequence shown here is derived from an EMBL/GenBank/DDBJ whole genome shotgun (WGS) entry which is preliminary data.</text>
</comment>
<dbReference type="InterPro" id="IPR010920">
    <property type="entry name" value="LSM_dom_sf"/>
</dbReference>
<comment type="subcellular location">
    <subcellularLocation>
        <location evidence="1">Cell membrane</location>
        <topology evidence="1">Multi-pass membrane protein</topology>
    </subcellularLocation>
</comment>
<evidence type="ECO:0000313" key="12">
    <source>
        <dbReference type="Proteomes" id="UP001597394"/>
    </source>
</evidence>
<evidence type="ECO:0000313" key="11">
    <source>
        <dbReference type="EMBL" id="MFD2545184.1"/>
    </source>
</evidence>
<feature type="domain" description="Mechanosensitive ion channel MscS" evidence="8">
    <location>
        <begin position="108"/>
        <end position="175"/>
    </location>
</feature>
<evidence type="ECO:0000256" key="6">
    <source>
        <dbReference type="ARBA" id="ARBA00023136"/>
    </source>
</evidence>
<sequence length="276" mass="31437">MKNIEFTFRELLNFKLFTIGKADISVSSLIFLVIFILALNFIIKLIRKLIYRSHKLDESKKFTIFSLIKYVLYVVGFILGMDMIGINVSVLMGASAALLVGIGLGLQNIFSDFVSGIVLLLDSSIKVGDIIEVDNLVCQVKEINLRTTTVLTRDDKYVILPNTFLTKNNLFNWTHSNLNSRFDIQVGVAYSSDVQTVMDIIKSVTAANPKVAKTPEPFVRFNDYADSALIFNVYFWSSDPFRVENLKSELRVKYFEAFRQHDIEIPFPQRVVHQAN</sequence>
<name>A0ABW5KAL9_9FLAO</name>
<evidence type="ECO:0000256" key="4">
    <source>
        <dbReference type="ARBA" id="ARBA00022692"/>
    </source>
</evidence>
<feature type="domain" description="Mechanosensitive ion channel transmembrane helices 2/3" evidence="10">
    <location>
        <begin position="67"/>
        <end position="107"/>
    </location>
</feature>
<keyword evidence="5 7" id="KW-1133">Transmembrane helix</keyword>
<keyword evidence="6 7" id="KW-0472">Membrane</keyword>
<dbReference type="SUPFAM" id="SSF82861">
    <property type="entry name" value="Mechanosensitive channel protein MscS (YggB), transmembrane region"/>
    <property type="match status" value="1"/>
</dbReference>
<evidence type="ECO:0000259" key="9">
    <source>
        <dbReference type="Pfam" id="PF21082"/>
    </source>
</evidence>
<gene>
    <name evidence="11" type="ORF">ACFSO8_06895</name>
</gene>
<dbReference type="Gene3D" id="1.10.287.1260">
    <property type="match status" value="1"/>
</dbReference>
<reference evidence="12" key="1">
    <citation type="journal article" date="2019" name="Int. J. Syst. Evol. Microbiol.">
        <title>The Global Catalogue of Microorganisms (GCM) 10K type strain sequencing project: providing services to taxonomists for standard genome sequencing and annotation.</title>
        <authorList>
            <consortium name="The Broad Institute Genomics Platform"/>
            <consortium name="The Broad Institute Genome Sequencing Center for Infectious Disease"/>
            <person name="Wu L."/>
            <person name="Ma J."/>
        </authorList>
    </citation>
    <scope>NUCLEOTIDE SEQUENCE [LARGE SCALE GENOMIC DNA]</scope>
    <source>
        <strain evidence="12">KCTC 52204</strain>
    </source>
</reference>
<proteinExistence type="inferred from homology"/>
<dbReference type="InterPro" id="IPR011066">
    <property type="entry name" value="MscS_channel_C_sf"/>
</dbReference>
<dbReference type="Pfam" id="PF00924">
    <property type="entry name" value="MS_channel_2nd"/>
    <property type="match status" value="1"/>
</dbReference>
<dbReference type="Pfam" id="PF21088">
    <property type="entry name" value="MS_channel_1st"/>
    <property type="match status" value="1"/>
</dbReference>
<feature type="transmembrane region" description="Helical" evidence="7">
    <location>
        <begin position="96"/>
        <end position="121"/>
    </location>
</feature>
<keyword evidence="12" id="KW-1185">Reference proteome</keyword>
<dbReference type="InterPro" id="IPR023408">
    <property type="entry name" value="MscS_beta-dom_sf"/>
</dbReference>
<dbReference type="InterPro" id="IPR006685">
    <property type="entry name" value="MscS_channel_2nd"/>
</dbReference>
<evidence type="ECO:0000256" key="1">
    <source>
        <dbReference type="ARBA" id="ARBA00004651"/>
    </source>
</evidence>
<dbReference type="PANTHER" id="PTHR30347:SF1">
    <property type="entry name" value="MECHANOSENSITIVE CHANNEL MSCK"/>
    <property type="match status" value="1"/>
</dbReference>
<evidence type="ECO:0000256" key="5">
    <source>
        <dbReference type="ARBA" id="ARBA00022989"/>
    </source>
</evidence>
<organism evidence="11 12">
    <name type="scientific">Kaistella montana</name>
    <dbReference type="NCBI Taxonomy" id="1849733"/>
    <lineage>
        <taxon>Bacteria</taxon>
        <taxon>Pseudomonadati</taxon>
        <taxon>Bacteroidota</taxon>
        <taxon>Flavobacteriia</taxon>
        <taxon>Flavobacteriales</taxon>
        <taxon>Weeksellaceae</taxon>
        <taxon>Chryseobacterium group</taxon>
        <taxon>Kaistella</taxon>
    </lineage>
</organism>
<keyword evidence="3" id="KW-1003">Cell membrane</keyword>
<comment type="similarity">
    <text evidence="2">Belongs to the MscS (TC 1.A.23) family.</text>
</comment>
<dbReference type="Gene3D" id="3.30.70.100">
    <property type="match status" value="1"/>
</dbReference>
<evidence type="ECO:0000256" key="7">
    <source>
        <dbReference type="SAM" id="Phobius"/>
    </source>
</evidence>
<protein>
    <submittedName>
        <fullName evidence="11">Mechanosensitive ion channel family protein</fullName>
    </submittedName>
</protein>
<evidence type="ECO:0000256" key="2">
    <source>
        <dbReference type="ARBA" id="ARBA00008017"/>
    </source>
</evidence>
<evidence type="ECO:0000256" key="3">
    <source>
        <dbReference type="ARBA" id="ARBA00022475"/>
    </source>
</evidence>
<dbReference type="InterPro" id="IPR052702">
    <property type="entry name" value="MscS-like_channel"/>
</dbReference>
<accession>A0ABW5KAL9</accession>
<dbReference type="SUPFAM" id="SSF82689">
    <property type="entry name" value="Mechanosensitive channel protein MscS (YggB), C-terminal domain"/>
    <property type="match status" value="1"/>
</dbReference>